<dbReference type="EC" id="3.1.1.29" evidence="1"/>
<dbReference type="InterPro" id="IPR023476">
    <property type="entry name" value="Pep_tRNA_hydro_II_dom_sf"/>
</dbReference>
<keyword evidence="6" id="KW-0812">Transmembrane</keyword>
<dbReference type="InterPro" id="IPR002833">
    <property type="entry name" value="PTH2"/>
</dbReference>
<evidence type="ECO:0000313" key="8">
    <source>
        <dbReference type="Proteomes" id="UP001172673"/>
    </source>
</evidence>
<evidence type="ECO:0000256" key="5">
    <source>
        <dbReference type="SAM" id="MobiDB-lite"/>
    </source>
</evidence>
<dbReference type="EMBL" id="JAPDRK010000003">
    <property type="protein sequence ID" value="KAJ9614595.1"/>
    <property type="molecule type" value="Genomic_DNA"/>
</dbReference>
<dbReference type="AlphaFoldDB" id="A0AA38XJE1"/>
<sequence length="209" mass="22062">MAEKGPPSLTAVAVSSLMLGLLAGYFIGQGSSIGVFGGTGGAKQTKKSWPNSYDVKVHADSSDDQADDEDEADEEEDEDDGQELKDFKDSTEEVKLVLGVRTDLGMGKGKIAAQCSHATLACYKFLLNHVTSAPMLKRWEMGGQPKIAVQVKSEEELETLQAQAVSLGLCARIIHDAGRTQIAAGSATVLGVLGPKSVVDQVTGQLKLL</sequence>
<dbReference type="CDD" id="cd02430">
    <property type="entry name" value="PTH2"/>
    <property type="match status" value="1"/>
</dbReference>
<evidence type="ECO:0000313" key="7">
    <source>
        <dbReference type="EMBL" id="KAJ9614595.1"/>
    </source>
</evidence>
<keyword evidence="6" id="KW-0472">Membrane</keyword>
<dbReference type="GO" id="GO:0005829">
    <property type="term" value="C:cytosol"/>
    <property type="evidence" value="ECO:0007669"/>
    <property type="project" value="TreeGrafter"/>
</dbReference>
<keyword evidence="6" id="KW-1133">Transmembrane helix</keyword>
<comment type="caution">
    <text evidence="7">The sequence shown here is derived from an EMBL/GenBank/DDBJ whole genome shotgun (WGS) entry which is preliminary data.</text>
</comment>
<feature type="region of interest" description="Disordered" evidence="5">
    <location>
        <begin position="40"/>
        <end position="84"/>
    </location>
</feature>
<evidence type="ECO:0000256" key="6">
    <source>
        <dbReference type="SAM" id="Phobius"/>
    </source>
</evidence>
<dbReference type="SUPFAM" id="SSF102462">
    <property type="entry name" value="Peptidyl-tRNA hydrolase II"/>
    <property type="match status" value="1"/>
</dbReference>
<name>A0AA38XJE1_9EURO</name>
<dbReference type="FunFam" id="3.40.1490.10:FF:000001">
    <property type="entry name" value="Peptidyl-tRNA hydrolase 2"/>
    <property type="match status" value="1"/>
</dbReference>
<gene>
    <name evidence="7" type="ORF">H2200_002732</name>
</gene>
<dbReference type="Pfam" id="PF01981">
    <property type="entry name" value="PTH2"/>
    <property type="match status" value="1"/>
</dbReference>
<evidence type="ECO:0000256" key="1">
    <source>
        <dbReference type="ARBA" id="ARBA00013260"/>
    </source>
</evidence>
<accession>A0AA38XJE1</accession>
<dbReference type="PANTHER" id="PTHR12649:SF11">
    <property type="entry name" value="PEPTIDYL-TRNA HYDROLASE 2, MITOCHONDRIAL"/>
    <property type="match status" value="1"/>
</dbReference>
<comment type="catalytic activity">
    <reaction evidence="4">
        <text>an N-acyl-L-alpha-aminoacyl-tRNA + H2O = an N-acyl-L-amino acid + a tRNA + H(+)</text>
        <dbReference type="Rhea" id="RHEA:54448"/>
        <dbReference type="Rhea" id="RHEA-COMP:10123"/>
        <dbReference type="Rhea" id="RHEA-COMP:13883"/>
        <dbReference type="ChEBI" id="CHEBI:15377"/>
        <dbReference type="ChEBI" id="CHEBI:15378"/>
        <dbReference type="ChEBI" id="CHEBI:59874"/>
        <dbReference type="ChEBI" id="CHEBI:78442"/>
        <dbReference type="ChEBI" id="CHEBI:138191"/>
        <dbReference type="EC" id="3.1.1.29"/>
    </reaction>
</comment>
<evidence type="ECO:0000256" key="3">
    <source>
        <dbReference type="ARBA" id="ARBA00038050"/>
    </source>
</evidence>
<proteinExistence type="inferred from homology"/>
<keyword evidence="2" id="KW-0378">Hydrolase</keyword>
<dbReference type="Gene3D" id="3.40.1490.10">
    <property type="entry name" value="Bit1"/>
    <property type="match status" value="1"/>
</dbReference>
<evidence type="ECO:0000256" key="4">
    <source>
        <dbReference type="ARBA" id="ARBA00048707"/>
    </source>
</evidence>
<feature type="transmembrane region" description="Helical" evidence="6">
    <location>
        <begin position="6"/>
        <end position="27"/>
    </location>
</feature>
<dbReference type="PANTHER" id="PTHR12649">
    <property type="entry name" value="PEPTIDYL-TRNA HYDROLASE 2"/>
    <property type="match status" value="1"/>
</dbReference>
<reference evidence="7" key="1">
    <citation type="submission" date="2022-10" db="EMBL/GenBank/DDBJ databases">
        <title>Culturing micro-colonial fungi from biological soil crusts in the Mojave desert and describing Neophaeococcomyces mojavensis, and introducing the new genera and species Taxawa tesnikishii.</title>
        <authorList>
            <person name="Kurbessoian T."/>
            <person name="Stajich J.E."/>
        </authorList>
    </citation>
    <scope>NUCLEOTIDE SEQUENCE</scope>
    <source>
        <strain evidence="7">TK_41</strain>
    </source>
</reference>
<protein>
    <recommendedName>
        <fullName evidence="1">peptidyl-tRNA hydrolase</fullName>
        <ecNumber evidence="1">3.1.1.29</ecNumber>
    </recommendedName>
</protein>
<dbReference type="NCBIfam" id="TIGR00283">
    <property type="entry name" value="arch_pth2"/>
    <property type="match status" value="1"/>
</dbReference>
<dbReference type="Proteomes" id="UP001172673">
    <property type="component" value="Unassembled WGS sequence"/>
</dbReference>
<comment type="similarity">
    <text evidence="3">Belongs to the PTH2 family.</text>
</comment>
<organism evidence="7 8">
    <name type="scientific">Cladophialophora chaetospira</name>
    <dbReference type="NCBI Taxonomy" id="386627"/>
    <lineage>
        <taxon>Eukaryota</taxon>
        <taxon>Fungi</taxon>
        <taxon>Dikarya</taxon>
        <taxon>Ascomycota</taxon>
        <taxon>Pezizomycotina</taxon>
        <taxon>Eurotiomycetes</taxon>
        <taxon>Chaetothyriomycetidae</taxon>
        <taxon>Chaetothyriales</taxon>
        <taxon>Herpotrichiellaceae</taxon>
        <taxon>Cladophialophora</taxon>
    </lineage>
</organism>
<evidence type="ECO:0000256" key="2">
    <source>
        <dbReference type="ARBA" id="ARBA00022801"/>
    </source>
</evidence>
<keyword evidence="8" id="KW-1185">Reference proteome</keyword>
<feature type="compositionally biased region" description="Acidic residues" evidence="5">
    <location>
        <begin position="62"/>
        <end position="81"/>
    </location>
</feature>
<dbReference type="GO" id="GO:0004045">
    <property type="term" value="F:peptidyl-tRNA hydrolase activity"/>
    <property type="evidence" value="ECO:0007669"/>
    <property type="project" value="UniProtKB-EC"/>
</dbReference>